<evidence type="ECO:0000256" key="10">
    <source>
        <dbReference type="ARBA" id="ARBA00022989"/>
    </source>
</evidence>
<dbReference type="GO" id="GO:0005891">
    <property type="term" value="C:voltage-gated calcium channel complex"/>
    <property type="evidence" value="ECO:0007669"/>
    <property type="project" value="TreeGrafter"/>
</dbReference>
<keyword evidence="8" id="KW-0106">Calcium</keyword>
<feature type="region of interest" description="Disordered" evidence="17">
    <location>
        <begin position="342"/>
        <end position="364"/>
    </location>
</feature>
<dbReference type="FunFam" id="1.10.287.70:FF:000093">
    <property type="entry name" value="Calcium channel subunit Cch1"/>
    <property type="match status" value="1"/>
</dbReference>
<keyword evidence="11" id="KW-0406">Ion transport</keyword>
<feature type="transmembrane region" description="Helical" evidence="18">
    <location>
        <begin position="1510"/>
        <end position="1532"/>
    </location>
</feature>
<keyword evidence="5" id="KW-0109">Calcium transport</keyword>
<dbReference type="InterPro" id="IPR002048">
    <property type="entry name" value="EF_hand_dom"/>
</dbReference>
<evidence type="ECO:0000313" key="21">
    <source>
        <dbReference type="Proteomes" id="UP000053815"/>
    </source>
</evidence>
<evidence type="ECO:0000256" key="16">
    <source>
        <dbReference type="ARBA" id="ARBA00067459"/>
    </source>
</evidence>
<evidence type="ECO:0000256" key="15">
    <source>
        <dbReference type="ARBA" id="ARBA00061395"/>
    </source>
</evidence>
<feature type="transmembrane region" description="Helical" evidence="18">
    <location>
        <begin position="718"/>
        <end position="736"/>
    </location>
</feature>
<keyword evidence="14" id="KW-0407">Ion channel</keyword>
<dbReference type="InterPro" id="IPR027359">
    <property type="entry name" value="Volt_channel_dom_sf"/>
</dbReference>
<evidence type="ECO:0000256" key="14">
    <source>
        <dbReference type="ARBA" id="ARBA00023303"/>
    </source>
</evidence>
<keyword evidence="2" id="KW-0813">Transport</keyword>
<evidence type="ECO:0000256" key="11">
    <source>
        <dbReference type="ARBA" id="ARBA00023065"/>
    </source>
</evidence>
<feature type="transmembrane region" description="Helical" evidence="18">
    <location>
        <begin position="1589"/>
        <end position="1609"/>
    </location>
</feature>
<dbReference type="Gene3D" id="1.10.287.70">
    <property type="match status" value="4"/>
</dbReference>
<feature type="domain" description="EF-hand" evidence="19">
    <location>
        <begin position="1843"/>
        <end position="1878"/>
    </location>
</feature>
<feature type="transmembrane region" description="Helical" evidence="18">
    <location>
        <begin position="1713"/>
        <end position="1735"/>
    </location>
</feature>
<dbReference type="Gene3D" id="1.10.238.10">
    <property type="entry name" value="EF-hand"/>
    <property type="match status" value="1"/>
</dbReference>
<gene>
    <name evidence="20" type="ORF">MAM1_0016c01526</name>
</gene>
<dbReference type="InterPro" id="IPR005821">
    <property type="entry name" value="Ion_trans_dom"/>
</dbReference>
<keyword evidence="12 18" id="KW-0472">Membrane</keyword>
<feature type="region of interest" description="Disordered" evidence="17">
    <location>
        <begin position="1"/>
        <end position="85"/>
    </location>
</feature>
<evidence type="ECO:0000256" key="1">
    <source>
        <dbReference type="ARBA" id="ARBA00004651"/>
    </source>
</evidence>
<feature type="compositionally biased region" description="Low complexity" evidence="17">
    <location>
        <begin position="222"/>
        <end position="241"/>
    </location>
</feature>
<keyword evidence="9" id="KW-0851">Voltage-gated channel</keyword>
<keyword evidence="6" id="KW-0107">Calcium channel</keyword>
<feature type="transmembrane region" description="Helical" evidence="18">
    <location>
        <begin position="1798"/>
        <end position="1824"/>
    </location>
</feature>
<feature type="region of interest" description="Disordered" evidence="17">
    <location>
        <begin position="103"/>
        <end position="188"/>
    </location>
</feature>
<dbReference type="SUPFAM" id="SSF47473">
    <property type="entry name" value="EF-hand"/>
    <property type="match status" value="1"/>
</dbReference>
<feature type="transmembrane region" description="Helical" evidence="18">
    <location>
        <begin position="884"/>
        <end position="906"/>
    </location>
</feature>
<feature type="region of interest" description="Disordered" evidence="17">
    <location>
        <begin position="1904"/>
        <end position="1955"/>
    </location>
</feature>
<organism evidence="20">
    <name type="scientific">Mucor ambiguus</name>
    <dbReference type="NCBI Taxonomy" id="91626"/>
    <lineage>
        <taxon>Eukaryota</taxon>
        <taxon>Fungi</taxon>
        <taxon>Fungi incertae sedis</taxon>
        <taxon>Mucoromycota</taxon>
        <taxon>Mucoromycotina</taxon>
        <taxon>Mucoromycetes</taxon>
        <taxon>Mucorales</taxon>
        <taxon>Mucorineae</taxon>
        <taxon>Mucoraceae</taxon>
        <taxon>Mucor</taxon>
    </lineage>
</organism>
<feature type="transmembrane region" description="Helical" evidence="18">
    <location>
        <begin position="469"/>
        <end position="488"/>
    </location>
</feature>
<feature type="transmembrane region" description="Helical" evidence="18">
    <location>
        <begin position="1296"/>
        <end position="1314"/>
    </location>
</feature>
<comment type="similarity">
    <text evidence="15">Belongs to the calcium channel alpha-1 subunit (TC 1.A.1.11) family.</text>
</comment>
<dbReference type="Pfam" id="PF00520">
    <property type="entry name" value="Ion_trans"/>
    <property type="match status" value="4"/>
</dbReference>
<feature type="transmembrane region" description="Helical" evidence="18">
    <location>
        <begin position="756"/>
        <end position="779"/>
    </location>
</feature>
<evidence type="ECO:0000256" key="12">
    <source>
        <dbReference type="ARBA" id="ARBA00023136"/>
    </source>
</evidence>
<name>A0A0C9M160_9FUNG</name>
<dbReference type="GO" id="GO:0098703">
    <property type="term" value="P:calcium ion import across plasma membrane"/>
    <property type="evidence" value="ECO:0007669"/>
    <property type="project" value="TreeGrafter"/>
</dbReference>
<keyword evidence="10 18" id="KW-1133">Transmembrane helix</keyword>
<feature type="compositionally biased region" description="Low complexity" evidence="17">
    <location>
        <begin position="22"/>
        <end position="39"/>
    </location>
</feature>
<dbReference type="SUPFAM" id="SSF81324">
    <property type="entry name" value="Voltage-gated potassium channels"/>
    <property type="match status" value="4"/>
</dbReference>
<feature type="compositionally biased region" description="Low complexity" evidence="17">
    <location>
        <begin position="350"/>
        <end position="364"/>
    </location>
</feature>
<comment type="subcellular location">
    <subcellularLocation>
        <location evidence="1">Cell membrane</location>
        <topology evidence="1">Multi-pass membrane protein</topology>
    </subcellularLocation>
</comment>
<keyword evidence="7 18" id="KW-0812">Transmembrane</keyword>
<dbReference type="OrthoDB" id="416585at2759"/>
<evidence type="ECO:0000259" key="19">
    <source>
        <dbReference type="PROSITE" id="PS50222"/>
    </source>
</evidence>
<evidence type="ECO:0000256" key="7">
    <source>
        <dbReference type="ARBA" id="ARBA00022692"/>
    </source>
</evidence>
<feature type="transmembrane region" description="Helical" evidence="18">
    <location>
        <begin position="971"/>
        <end position="993"/>
    </location>
</feature>
<dbReference type="EMBL" id="DF836305">
    <property type="protein sequence ID" value="GAN02086.1"/>
    <property type="molecule type" value="Genomic_DNA"/>
</dbReference>
<evidence type="ECO:0000256" key="9">
    <source>
        <dbReference type="ARBA" id="ARBA00022882"/>
    </source>
</evidence>
<feature type="transmembrane region" description="Helical" evidence="18">
    <location>
        <begin position="557"/>
        <end position="583"/>
    </location>
</feature>
<evidence type="ECO:0000256" key="17">
    <source>
        <dbReference type="SAM" id="MobiDB-lite"/>
    </source>
</evidence>
<dbReference type="GO" id="GO:0008331">
    <property type="term" value="F:high voltage-gated calcium channel activity"/>
    <property type="evidence" value="ECO:0007669"/>
    <property type="project" value="TreeGrafter"/>
</dbReference>
<dbReference type="STRING" id="91626.A0A0C9M160"/>
<feature type="transmembrane region" description="Helical" evidence="18">
    <location>
        <begin position="622"/>
        <end position="645"/>
    </location>
</feature>
<sequence length="2244" mass="255312">MAESDALSDNKDIARKPPPPQQQQEITIPQIILTEPPTQHSDANTIHASTSPHALSPKSVPHKSSPPASSTVISSSPLPSPLPLTKDLLQRKNKLDRLLSQKEKHRYHRQHQQQRSADFNSSSAVDERVTAGLGISTPRVDHGSSSSTAAGAGAITASGLRSRRFSSSRMSSSNRSEPEKSMFSPSSLGHHSEWSYDLDAFKSSTSGSSKGHHPHYHRHQHSGSYHHTTSGTSVSGSSNRNSVSMRAYSANHRYMDRHHGQHGHTPYFERPDQHLNRHDEYKSKYFLLDLLIHAVNRVVNSRAPESKQVSDREIFDFNVDTSRAAIVGTQSPPPLNEKSLEPPASPHIMTPATGNATTNTTTTNRNNRYSWLSMATSLDEKSSDFDNDSLFPSEKKLASLHTITHDAHHQLQPLPPPTPIQIAAKKPLSLSDELLPNPLQGHSLYVFGPTNIFRIHVWKLIRKRSVETFIFFLMILHWFLLACVPITTNEEKSQFGGQWTHYPILCIQALYSLESICKIIAYGLIIPPKAPKLASLNQQQQEDQEDLIKNWKRNHYAYLNSFGNCFDTVSIISYWADLIIMVYKYPYLSLFKSLGAMRPIRLLSMLRGTAVILKSLETSWDILLAVSGLIFFFLLLFALVGLISFQGVFSRRCYFTAEDSSLQLVQPALYCSGYMNDTTVVGAYNVETGESSYPGYHGYLCAAGQICIEDPVNNPNYGFVNFDTIFFSFLNVYTFVSLELWTDLMYQTQEADSTVAALYYCLGVYIVAFVLTFLLFAVITSAFARVRAESAVSAFTAKKKGYPVLRDAEGLDDEAMWMFDNPPDDLGKGVTRLKLRWWIVRMVKSRSFFYFGGFLVLFDLIFMCLRSFYASKATLELVDNAETAFTFVFALEILLRMVGATSWISFWSAKTNLFDLFLVISTCVIQLPMIQDSWVYKYLTIFQILRMYRLFICIPRVRRLLSAALGTGESVIYVMVFLILATALCSTVFMQMFGGDYMDVTTPEDPENRFDTFWESFVSLIVVYTSERWTDVLYDAMASQHGQGSIYAAAALSLYFAFGRYIMSGLYIAVVLENFELSDDYIRHYQIKDFIHRHRFKDKDRTETILLKLFRPFYYFNENKSVQISELPANLTAPLTKSDLTELLTDLPKKRNEEELKQPSWIERKLTVFFSSIRQRIPFLRKKTSIRSAPINPFMQDTEDIPEDYDMIAAEENRAAQKENTPVVNSLFLFSNRSRFRYYCKKLVGSSNDGQAEKHNLFNWMVMACVLVSILMVILDEPSTRLIRKDTSRQDIYDTIEVVLSIVFIVEVSIRIVADGFLLTPNAYLRNHWNQLDLCVILLNIVTIFMSSEEAPRGLSTFRSLRILRLIRYFNGVRDIFVALFYAFPLMFDALIFTFLVLVPFAVYGVNIFGGLMWMCNDESVGSRGDCIGEFELNVSSDDGIDANIWIPRVWQNPQNGFISYDNFPLALQHLFSLTSTEGWVDSMFSAMSTPHEPDVQPSFNWYSSTVYHGIFYIIFMIFSQGTMQLFVGVIIEKFKERNGITTLTTAQRKYMDLQRLLSSVKPTIKVFRPESKLRQICYDMVIKKHGKFNRLMMCVICLNIVAIASEFQNEPYWLEELQDYSYLGFTIIYVVECIIKLLGLGWKKWIRSKWNWFDCIIASCALLLLILRFALPDLWTLRVERYCLVLAAFRLGEGIDSLQTLYHTIAKSMPSIIQVSAVFMVAMCLFAMLFMEFFGLTKYGVYGTAHVNFRDYGNALLLLVRATTGEAWNAILVDYTVQYPNCNRSSNYLEDDCGSPFWAYFLFDIFYIVCTHIFMNLFTAVIISNFEYAYETRTRFTNITKADLRMFKHAWADIDTKGTGYIQKEDVAKLLQKFTGRFSFRIYDDQHSVDNILRHGFQSFDQHHSSYTKSPSAKSPGMRSPGMRSPGKSLKKSLNKSSPVVKSGHSSLPPGEYDTNVQEINRLLGKMDVDQVRKRRLEYNLYYKEILRSETSKGIPFASVLTIMSYRFIDISTSLTLDPLIARLEKIEQLTQEYHLEKAAGFFLAQIQKRRFVRQLWMKRDEDEVKKLGVTNPSQFDFGAMANNDGNNPLDSPINYFNLTPDKKKRSPPVPRIVIDNASANTELSSPMSGGSASIPVSPISTFSVDNQYDPSYSGGGYSLMVAPGTNSMPSSPNTMTEMESTGRSAFSGALSPISPFPALSPASRQNWLLIDGNVEMPNEVSQGLMNSMSHSIWSDMLRDEDL</sequence>
<evidence type="ECO:0000313" key="20">
    <source>
        <dbReference type="EMBL" id="GAN02086.1"/>
    </source>
</evidence>
<evidence type="ECO:0000256" key="13">
    <source>
        <dbReference type="ARBA" id="ARBA00023180"/>
    </source>
</evidence>
<keyword evidence="13" id="KW-0325">Glycoprotein</keyword>
<keyword evidence="21" id="KW-1185">Reference proteome</keyword>
<dbReference type="PANTHER" id="PTHR45628">
    <property type="entry name" value="VOLTAGE-DEPENDENT CALCIUM CHANNEL TYPE A SUBUNIT ALPHA-1"/>
    <property type="match status" value="1"/>
</dbReference>
<reference evidence="20" key="1">
    <citation type="submission" date="2014-09" db="EMBL/GenBank/DDBJ databases">
        <title>Draft genome sequence of an oleaginous Mucoromycotina fungus Mucor ambiguus NBRC6742.</title>
        <authorList>
            <person name="Takeda I."/>
            <person name="Yamane N."/>
            <person name="Morita T."/>
            <person name="Tamano K."/>
            <person name="Machida M."/>
            <person name="Baker S."/>
            <person name="Koike H."/>
        </authorList>
    </citation>
    <scope>NUCLEOTIDE SEQUENCE</scope>
    <source>
        <strain evidence="20">NBRC 6742</strain>
    </source>
</reference>
<dbReference type="PANTHER" id="PTHR45628:SF7">
    <property type="entry name" value="VOLTAGE-DEPENDENT CALCIUM CHANNEL TYPE A SUBUNIT ALPHA-1"/>
    <property type="match status" value="1"/>
</dbReference>
<feature type="transmembrane region" description="Helical" evidence="18">
    <location>
        <begin position="1257"/>
        <end position="1275"/>
    </location>
</feature>
<evidence type="ECO:0000256" key="4">
    <source>
        <dbReference type="ARBA" id="ARBA00022553"/>
    </source>
</evidence>
<accession>A0A0C9M160</accession>
<dbReference type="InterPro" id="IPR050599">
    <property type="entry name" value="VDCC_alpha-1_subunit"/>
</dbReference>
<dbReference type="Proteomes" id="UP000053815">
    <property type="component" value="Unassembled WGS sequence"/>
</dbReference>
<dbReference type="Gene3D" id="1.20.120.350">
    <property type="entry name" value="Voltage-gated potassium channels. Chain C"/>
    <property type="match status" value="4"/>
</dbReference>
<evidence type="ECO:0000256" key="6">
    <source>
        <dbReference type="ARBA" id="ARBA00022673"/>
    </source>
</evidence>
<keyword evidence="4" id="KW-0597">Phosphoprotein</keyword>
<feature type="region of interest" description="Disordered" evidence="17">
    <location>
        <begin position="204"/>
        <end position="241"/>
    </location>
</feature>
<evidence type="ECO:0000256" key="3">
    <source>
        <dbReference type="ARBA" id="ARBA00022475"/>
    </source>
</evidence>
<feature type="compositionally biased region" description="Low complexity" evidence="17">
    <location>
        <begin position="143"/>
        <end position="160"/>
    </location>
</feature>
<proteinExistence type="inferred from homology"/>
<dbReference type="PROSITE" id="PS50222">
    <property type="entry name" value="EF_HAND_2"/>
    <property type="match status" value="1"/>
</dbReference>
<feature type="transmembrane region" description="Helical" evidence="18">
    <location>
        <begin position="1653"/>
        <end position="1672"/>
    </location>
</feature>
<feature type="compositionally biased region" description="Low complexity" evidence="17">
    <location>
        <begin position="56"/>
        <end position="77"/>
    </location>
</feature>
<evidence type="ECO:0000256" key="2">
    <source>
        <dbReference type="ARBA" id="ARBA00022448"/>
    </source>
</evidence>
<feature type="compositionally biased region" description="Basic residues" evidence="17">
    <location>
        <begin position="103"/>
        <end position="112"/>
    </location>
</feature>
<feature type="compositionally biased region" description="Basic residues" evidence="17">
    <location>
        <begin position="210"/>
        <end position="221"/>
    </location>
</feature>
<dbReference type="GO" id="GO:0005509">
    <property type="term" value="F:calcium ion binding"/>
    <property type="evidence" value="ECO:0007669"/>
    <property type="project" value="InterPro"/>
</dbReference>
<dbReference type="InterPro" id="IPR011992">
    <property type="entry name" value="EF-hand-dom_pair"/>
</dbReference>
<feature type="compositionally biased region" description="Polar residues" evidence="17">
    <location>
        <begin position="40"/>
        <end position="53"/>
    </location>
</feature>
<protein>
    <recommendedName>
        <fullName evidence="16">Calcium-channel protein CCH1</fullName>
    </recommendedName>
</protein>
<evidence type="ECO:0000256" key="8">
    <source>
        <dbReference type="ARBA" id="ARBA00022837"/>
    </source>
</evidence>
<feature type="transmembrane region" description="Helical" evidence="18">
    <location>
        <begin position="848"/>
        <end position="869"/>
    </location>
</feature>
<feature type="transmembrane region" description="Helical" evidence="18">
    <location>
        <begin position="1621"/>
        <end position="1641"/>
    </location>
</feature>
<evidence type="ECO:0000256" key="18">
    <source>
        <dbReference type="SAM" id="Phobius"/>
    </source>
</evidence>
<feature type="transmembrane region" description="Helical" evidence="18">
    <location>
        <begin position="1376"/>
        <end position="1404"/>
    </location>
</feature>
<keyword evidence="3" id="KW-1003">Cell membrane</keyword>
<feature type="transmembrane region" description="Helical" evidence="18">
    <location>
        <begin position="1046"/>
        <end position="1070"/>
    </location>
</feature>
<evidence type="ECO:0000256" key="5">
    <source>
        <dbReference type="ARBA" id="ARBA00022568"/>
    </source>
</evidence>